<sequence length="89" mass="10048">MKGSESPMGIIIWVFSTAISFLLLYAVIRGAINHSNIAKQDGEVSAMNAQLNRNHQEMMRQMEDLTKIIAEQNLILSEIKISKKDETEI</sequence>
<dbReference type="Proteomes" id="UP000279446">
    <property type="component" value="Unassembled WGS sequence"/>
</dbReference>
<keyword evidence="1" id="KW-0472">Membrane</keyword>
<evidence type="ECO:0000256" key="1">
    <source>
        <dbReference type="SAM" id="Phobius"/>
    </source>
</evidence>
<dbReference type="AlphaFoldDB" id="A0A433Y750"/>
<keyword evidence="1" id="KW-1133">Transmembrane helix</keyword>
<name>A0A433Y750_9BACL</name>
<evidence type="ECO:0000313" key="3">
    <source>
        <dbReference type="Proteomes" id="UP000279446"/>
    </source>
</evidence>
<comment type="caution">
    <text evidence="2">The sequence shown here is derived from an EMBL/GenBank/DDBJ whole genome shotgun (WGS) entry which is preliminary data.</text>
</comment>
<keyword evidence="1" id="KW-0812">Transmembrane</keyword>
<dbReference type="EMBL" id="RZNY01000013">
    <property type="protein sequence ID" value="RUT45201.1"/>
    <property type="molecule type" value="Genomic_DNA"/>
</dbReference>
<keyword evidence="3" id="KW-1185">Reference proteome</keyword>
<evidence type="ECO:0000313" key="2">
    <source>
        <dbReference type="EMBL" id="RUT45201.1"/>
    </source>
</evidence>
<accession>A0A433Y750</accession>
<organism evidence="2 3">
    <name type="scientific">Paenibacillus anaericanus</name>
    <dbReference type="NCBI Taxonomy" id="170367"/>
    <lineage>
        <taxon>Bacteria</taxon>
        <taxon>Bacillati</taxon>
        <taxon>Bacillota</taxon>
        <taxon>Bacilli</taxon>
        <taxon>Bacillales</taxon>
        <taxon>Paenibacillaceae</taxon>
        <taxon>Paenibacillus</taxon>
    </lineage>
</organism>
<feature type="transmembrane region" description="Helical" evidence="1">
    <location>
        <begin position="6"/>
        <end position="28"/>
    </location>
</feature>
<reference evidence="2 3" key="1">
    <citation type="submission" date="2018-12" db="EMBL/GenBank/DDBJ databases">
        <authorList>
            <person name="Sun L."/>
            <person name="Chen Z."/>
        </authorList>
    </citation>
    <scope>NUCLEOTIDE SEQUENCE [LARGE SCALE GENOMIC DNA]</scope>
    <source>
        <strain evidence="2 3">DSM 15890</strain>
    </source>
</reference>
<protein>
    <submittedName>
        <fullName evidence="2">Uncharacterized protein</fullName>
    </submittedName>
</protein>
<gene>
    <name evidence="2" type="ORF">EJP82_16100</name>
</gene>
<proteinExistence type="predicted"/>